<dbReference type="Pfam" id="PF09350">
    <property type="entry name" value="DJC28_CD"/>
    <property type="match status" value="1"/>
</dbReference>
<evidence type="ECO:0000313" key="3">
    <source>
        <dbReference type="EMBL" id="RYU10868.1"/>
    </source>
</evidence>
<evidence type="ECO:0000259" key="2">
    <source>
        <dbReference type="Pfam" id="PF09350"/>
    </source>
</evidence>
<accession>A0A4Q5IZT8</accession>
<dbReference type="Proteomes" id="UP000291189">
    <property type="component" value="Unassembled WGS sequence"/>
</dbReference>
<reference evidence="3 4" key="1">
    <citation type="submission" date="2019-01" db="EMBL/GenBank/DDBJ databases">
        <title>Nocardioides guangzhouensis sp. nov., an actinobacterium isolated from soil.</title>
        <authorList>
            <person name="Fu Y."/>
            <person name="Cai Y."/>
            <person name="Lin Z."/>
            <person name="Chen P."/>
        </authorList>
    </citation>
    <scope>NUCLEOTIDE SEQUENCE [LARGE SCALE GENOMIC DNA]</scope>
    <source>
        <strain evidence="3 4">NBRC 105384</strain>
    </source>
</reference>
<dbReference type="AlphaFoldDB" id="A0A4Q5IZT8"/>
<protein>
    <submittedName>
        <fullName evidence="3">DUF1992 domain-containing protein</fullName>
    </submittedName>
</protein>
<organism evidence="3 4">
    <name type="scientific">Nocardioides iriomotensis</name>
    <dbReference type="NCBI Taxonomy" id="715784"/>
    <lineage>
        <taxon>Bacteria</taxon>
        <taxon>Bacillati</taxon>
        <taxon>Actinomycetota</taxon>
        <taxon>Actinomycetes</taxon>
        <taxon>Propionibacteriales</taxon>
        <taxon>Nocardioidaceae</taxon>
        <taxon>Nocardioides</taxon>
    </lineage>
</organism>
<dbReference type="InterPro" id="IPR018961">
    <property type="entry name" value="DnaJ_homolog_subfam-C_membr-28"/>
</dbReference>
<comment type="caution">
    <text evidence="3">The sequence shown here is derived from an EMBL/GenBank/DDBJ whole genome shotgun (WGS) entry which is preliminary data.</text>
</comment>
<evidence type="ECO:0000313" key="4">
    <source>
        <dbReference type="Proteomes" id="UP000291189"/>
    </source>
</evidence>
<evidence type="ECO:0000256" key="1">
    <source>
        <dbReference type="SAM" id="MobiDB-lite"/>
    </source>
</evidence>
<sequence length="196" mass="22421">MAEWQDEERRLREAAVTKAMGAAPEPEVEAADEAAEESARARIDQQTAWVDRQVRAAIARGEFDNLPGAGKPLKLPDTHDPDWWTKRLIEREKITGIAPPAIGLRAEDAALDAELDRMATEEQVREALADFNRRVVEARRQLQGGPPVVTPTRNVEDEVNAWRQRRAERRAVVRAAELREKAETPRRRWWQRRATH</sequence>
<feature type="region of interest" description="Disordered" evidence="1">
    <location>
        <begin position="1"/>
        <end position="42"/>
    </location>
</feature>
<gene>
    <name evidence="3" type="ORF">ETU37_16220</name>
</gene>
<name>A0A4Q5IZT8_9ACTN</name>
<proteinExistence type="predicted"/>
<dbReference type="EMBL" id="SDPU01000028">
    <property type="protein sequence ID" value="RYU10868.1"/>
    <property type="molecule type" value="Genomic_DNA"/>
</dbReference>
<keyword evidence="4" id="KW-1185">Reference proteome</keyword>
<feature type="domain" description="DnaJ homologue subfamily C member 28 conserved" evidence="2">
    <location>
        <begin position="49"/>
        <end position="115"/>
    </location>
</feature>
<dbReference type="OrthoDB" id="3395286at2"/>
<feature type="compositionally biased region" description="Acidic residues" evidence="1">
    <location>
        <begin position="26"/>
        <end position="36"/>
    </location>
</feature>